<accession>A0AAW1QNN5</accession>
<proteinExistence type="inferred from homology"/>
<comment type="cofactor">
    <cofactor evidence="1">
        <name>Zn(2+)</name>
        <dbReference type="ChEBI" id="CHEBI:29105"/>
    </cofactor>
</comment>
<dbReference type="AlphaFoldDB" id="A0AAW1QNN5"/>
<sequence>MLAALQAVSNPQATQSSTEAPPCLNRAASLEQRWAEGSAAPTNTGGKHSLTGIYVNSHFDSGNVEVVDMADQHNIQLRIHEDPFCESDGRAHFQWFHFRVTGVKHEPITINLMNAGDSSFPRAWNGYNACASYDRMHWFRVPSSYDSSTGVFTIKHKPERNAVYFAYAAPYPYERHQNFVAEMQSHDNVELEMLGETLDGHDLDLLRIGDESPDKRKVWVIGRQHPGEAQAQWFVEGFLRRLLDPADPLAKKALRDATFYVVPNMNPDGSWRGHLRTNAAGANLNREWQNPSPERSPEVFLVRDRMDAVGVDMLLDVHADEELPYNFINGNEGNPNWSPRLAKLQDDFGAAFERSSPDFQRMHGYETDAPGTANQTVCAHAIGMRFDCLSLTLEQPFKDTIDTPDPVQGWSAERSCM</sequence>
<evidence type="ECO:0000256" key="1">
    <source>
        <dbReference type="ARBA" id="ARBA00001947"/>
    </source>
</evidence>
<dbReference type="PROSITE" id="PS52035">
    <property type="entry name" value="PEPTIDASE_M14"/>
    <property type="match status" value="1"/>
</dbReference>
<dbReference type="InterPro" id="IPR000834">
    <property type="entry name" value="Peptidase_M14"/>
</dbReference>
<dbReference type="GO" id="GO:0008270">
    <property type="term" value="F:zinc ion binding"/>
    <property type="evidence" value="ECO:0007669"/>
    <property type="project" value="InterPro"/>
</dbReference>
<organism evidence="5 6">
    <name type="scientific">[Myrmecia] bisecta</name>
    <dbReference type="NCBI Taxonomy" id="41462"/>
    <lineage>
        <taxon>Eukaryota</taxon>
        <taxon>Viridiplantae</taxon>
        <taxon>Chlorophyta</taxon>
        <taxon>core chlorophytes</taxon>
        <taxon>Trebouxiophyceae</taxon>
        <taxon>Trebouxiales</taxon>
        <taxon>Trebouxiaceae</taxon>
        <taxon>Myrmecia</taxon>
    </lineage>
</organism>
<dbReference type="SMART" id="SM00631">
    <property type="entry name" value="Zn_pept"/>
    <property type="match status" value="1"/>
</dbReference>
<evidence type="ECO:0000313" key="6">
    <source>
        <dbReference type="Proteomes" id="UP001489004"/>
    </source>
</evidence>
<feature type="active site" description="Proton donor/acceptor" evidence="3">
    <location>
        <position position="394"/>
    </location>
</feature>
<dbReference type="GO" id="GO:0004181">
    <property type="term" value="F:metallocarboxypeptidase activity"/>
    <property type="evidence" value="ECO:0007669"/>
    <property type="project" value="InterPro"/>
</dbReference>
<dbReference type="SUPFAM" id="SSF53187">
    <property type="entry name" value="Zn-dependent exopeptidases"/>
    <property type="match status" value="1"/>
</dbReference>
<comment type="caution">
    <text evidence="5">The sequence shown here is derived from an EMBL/GenBank/DDBJ whole genome shotgun (WGS) entry which is preliminary data.</text>
</comment>
<dbReference type="InterPro" id="IPR040626">
    <property type="entry name" value="Pepdidase_M14_N"/>
</dbReference>
<evidence type="ECO:0000313" key="5">
    <source>
        <dbReference type="EMBL" id="KAK9823110.1"/>
    </source>
</evidence>
<dbReference type="PANTHER" id="PTHR12756">
    <property type="entry name" value="CYTOSOLIC CARBOXYPEPTIDASE"/>
    <property type="match status" value="1"/>
</dbReference>
<dbReference type="Pfam" id="PF18027">
    <property type="entry name" value="Pepdidase_M14_N"/>
    <property type="match status" value="1"/>
</dbReference>
<reference evidence="5 6" key="1">
    <citation type="journal article" date="2024" name="Nat. Commun.">
        <title>Phylogenomics reveals the evolutionary origins of lichenization in chlorophyte algae.</title>
        <authorList>
            <person name="Puginier C."/>
            <person name="Libourel C."/>
            <person name="Otte J."/>
            <person name="Skaloud P."/>
            <person name="Haon M."/>
            <person name="Grisel S."/>
            <person name="Petersen M."/>
            <person name="Berrin J.G."/>
            <person name="Delaux P.M."/>
            <person name="Dal Grande F."/>
            <person name="Keller J."/>
        </authorList>
    </citation>
    <scope>NUCLEOTIDE SEQUENCE [LARGE SCALE GENOMIC DNA]</scope>
    <source>
        <strain evidence="5 6">SAG 2043</strain>
    </source>
</reference>
<name>A0AAW1QNN5_9CHLO</name>
<comment type="similarity">
    <text evidence="2 3">Belongs to the peptidase M14 family.</text>
</comment>
<evidence type="ECO:0000259" key="4">
    <source>
        <dbReference type="PROSITE" id="PS52035"/>
    </source>
</evidence>
<gene>
    <name evidence="5" type="ORF">WJX72_000350</name>
</gene>
<dbReference type="PANTHER" id="PTHR12756:SF11">
    <property type="entry name" value="CYTOSOLIC CARBOXYPEPTIDASE 1"/>
    <property type="match status" value="1"/>
</dbReference>
<feature type="domain" description="Peptidase M14" evidence="4">
    <location>
        <begin position="169"/>
        <end position="417"/>
    </location>
</feature>
<dbReference type="GO" id="GO:0006508">
    <property type="term" value="P:proteolysis"/>
    <property type="evidence" value="ECO:0007669"/>
    <property type="project" value="InterPro"/>
</dbReference>
<dbReference type="Gene3D" id="3.40.630.10">
    <property type="entry name" value="Zn peptidases"/>
    <property type="match status" value="1"/>
</dbReference>
<dbReference type="Pfam" id="PF00246">
    <property type="entry name" value="Peptidase_M14"/>
    <property type="match status" value="1"/>
</dbReference>
<evidence type="ECO:0000256" key="2">
    <source>
        <dbReference type="ARBA" id="ARBA00005988"/>
    </source>
</evidence>
<protein>
    <recommendedName>
        <fullName evidence="4">Peptidase M14 domain-containing protein</fullName>
    </recommendedName>
</protein>
<dbReference type="EMBL" id="JALJOR010000002">
    <property type="protein sequence ID" value="KAK9823110.1"/>
    <property type="molecule type" value="Genomic_DNA"/>
</dbReference>
<keyword evidence="6" id="KW-1185">Reference proteome</keyword>
<dbReference type="InterPro" id="IPR050821">
    <property type="entry name" value="Cytosolic_carboxypeptidase"/>
</dbReference>
<dbReference type="CDD" id="cd06234">
    <property type="entry name" value="M14_PaCCP-like"/>
    <property type="match status" value="1"/>
</dbReference>
<evidence type="ECO:0000256" key="3">
    <source>
        <dbReference type="PROSITE-ProRule" id="PRU01379"/>
    </source>
</evidence>
<dbReference type="Gene3D" id="2.60.40.3120">
    <property type="match status" value="1"/>
</dbReference>
<dbReference type="Proteomes" id="UP001489004">
    <property type="component" value="Unassembled WGS sequence"/>
</dbReference>